<dbReference type="PROSITE" id="PS50977">
    <property type="entry name" value="HTH_TETR_2"/>
    <property type="match status" value="1"/>
</dbReference>
<sequence length="204" mass="23052">MERNRTKKGELSRIRLLEAATQQFALNGYFTTKISDIVKAAGLTQAAFYLYFPSKDAIFSELVNEYRMRLKVLANAGSLVTPLPSSDVPEQVKENLKNLFLFLNASPELTKIALYDSPDSEQIKKEMMDMIIHNLRSNQEAGHVRKDLPIEVAAECMVAMLERMVTKIVNEETNPVSLANDITDVILYGILSHRKDDDHAKDCM</sequence>
<dbReference type="InterPro" id="IPR001647">
    <property type="entry name" value="HTH_TetR"/>
</dbReference>
<dbReference type="Pfam" id="PF00440">
    <property type="entry name" value="TetR_N"/>
    <property type="match status" value="1"/>
</dbReference>
<keyword evidence="1 2" id="KW-0238">DNA-binding</keyword>
<accession>A0A7X2Z9L3</accession>
<feature type="DNA-binding region" description="H-T-H motif" evidence="2">
    <location>
        <begin position="33"/>
        <end position="52"/>
    </location>
</feature>
<keyword evidence="5" id="KW-1185">Reference proteome</keyword>
<gene>
    <name evidence="4" type="ORF">GNP93_06185</name>
</gene>
<dbReference type="Proteomes" id="UP000450917">
    <property type="component" value="Unassembled WGS sequence"/>
</dbReference>
<dbReference type="SUPFAM" id="SSF48498">
    <property type="entry name" value="Tetracyclin repressor-like, C-terminal domain"/>
    <property type="match status" value="1"/>
</dbReference>
<dbReference type="InterPro" id="IPR036271">
    <property type="entry name" value="Tet_transcr_reg_TetR-rel_C_sf"/>
</dbReference>
<dbReference type="PANTHER" id="PTHR43479:SF8">
    <property type="entry name" value="TRANSCRIPTIONAL REGULATOR, TETR FAMILY"/>
    <property type="match status" value="1"/>
</dbReference>
<dbReference type="PANTHER" id="PTHR43479">
    <property type="entry name" value="ACREF/ENVCD OPERON REPRESSOR-RELATED"/>
    <property type="match status" value="1"/>
</dbReference>
<dbReference type="Gene3D" id="1.10.357.10">
    <property type="entry name" value="Tetracycline Repressor, domain 2"/>
    <property type="match status" value="1"/>
</dbReference>
<evidence type="ECO:0000256" key="1">
    <source>
        <dbReference type="ARBA" id="ARBA00023125"/>
    </source>
</evidence>
<evidence type="ECO:0000256" key="2">
    <source>
        <dbReference type="PROSITE-ProRule" id="PRU00335"/>
    </source>
</evidence>
<feature type="domain" description="HTH tetR-type" evidence="3">
    <location>
        <begin position="10"/>
        <end position="70"/>
    </location>
</feature>
<protein>
    <submittedName>
        <fullName evidence="4">TetR family transcriptional regulator</fullName>
    </submittedName>
</protein>
<proteinExistence type="predicted"/>
<organism evidence="4 5">
    <name type="scientific">Paenibacillus validus</name>
    <dbReference type="NCBI Taxonomy" id="44253"/>
    <lineage>
        <taxon>Bacteria</taxon>
        <taxon>Bacillati</taxon>
        <taxon>Bacillota</taxon>
        <taxon>Bacilli</taxon>
        <taxon>Bacillales</taxon>
        <taxon>Paenibacillaceae</taxon>
        <taxon>Paenibacillus</taxon>
    </lineage>
</organism>
<dbReference type="RefSeq" id="WP_127605615.1">
    <property type="nucleotide sequence ID" value="NZ_JARTHJ010000055.1"/>
</dbReference>
<evidence type="ECO:0000259" key="3">
    <source>
        <dbReference type="PROSITE" id="PS50977"/>
    </source>
</evidence>
<dbReference type="AlphaFoldDB" id="A0A7X2Z9L3"/>
<dbReference type="InterPro" id="IPR009057">
    <property type="entry name" value="Homeodomain-like_sf"/>
</dbReference>
<reference evidence="4 5" key="1">
    <citation type="submission" date="2019-11" db="EMBL/GenBank/DDBJ databases">
        <title>Draft genome sequences of five Paenibacillus species of dairy origin.</title>
        <authorList>
            <person name="Olajide A.M."/>
            <person name="Chen S."/>
            <person name="Lapointe G."/>
        </authorList>
    </citation>
    <scope>NUCLEOTIDE SEQUENCE [LARGE SCALE GENOMIC DNA]</scope>
    <source>
        <strain evidence="4 5">2CS3</strain>
    </source>
</reference>
<evidence type="ECO:0000313" key="5">
    <source>
        <dbReference type="Proteomes" id="UP000450917"/>
    </source>
</evidence>
<dbReference type="InterPro" id="IPR050624">
    <property type="entry name" value="HTH-type_Tx_Regulator"/>
</dbReference>
<dbReference type="GO" id="GO:0003677">
    <property type="term" value="F:DNA binding"/>
    <property type="evidence" value="ECO:0007669"/>
    <property type="project" value="UniProtKB-UniRule"/>
</dbReference>
<dbReference type="PRINTS" id="PR00455">
    <property type="entry name" value="HTHTETR"/>
</dbReference>
<comment type="caution">
    <text evidence="4">The sequence shown here is derived from an EMBL/GenBank/DDBJ whole genome shotgun (WGS) entry which is preliminary data.</text>
</comment>
<evidence type="ECO:0000313" key="4">
    <source>
        <dbReference type="EMBL" id="MUG70265.1"/>
    </source>
</evidence>
<dbReference type="EMBL" id="WNZX01000003">
    <property type="protein sequence ID" value="MUG70265.1"/>
    <property type="molecule type" value="Genomic_DNA"/>
</dbReference>
<name>A0A7X2Z9L3_9BACL</name>
<dbReference type="Gene3D" id="1.10.10.60">
    <property type="entry name" value="Homeodomain-like"/>
    <property type="match status" value="1"/>
</dbReference>
<dbReference type="SUPFAM" id="SSF46689">
    <property type="entry name" value="Homeodomain-like"/>
    <property type="match status" value="1"/>
</dbReference>